<evidence type="ECO:0000256" key="1">
    <source>
        <dbReference type="SAM" id="MobiDB-lite"/>
    </source>
</evidence>
<dbReference type="GO" id="GO:0004364">
    <property type="term" value="F:glutathione transferase activity"/>
    <property type="evidence" value="ECO:0007669"/>
    <property type="project" value="TreeGrafter"/>
</dbReference>
<proteinExistence type="predicted"/>
<dbReference type="PROSITE" id="PS50404">
    <property type="entry name" value="GST_NTER"/>
    <property type="match status" value="1"/>
</dbReference>
<evidence type="ECO:0000313" key="3">
    <source>
        <dbReference type="Ensembl" id="ENSVURP00010019178.1"/>
    </source>
</evidence>
<feature type="region of interest" description="Disordered" evidence="1">
    <location>
        <begin position="116"/>
        <end position="141"/>
    </location>
</feature>
<accession>A0A4X2L5E4</accession>
<dbReference type="InterPro" id="IPR051369">
    <property type="entry name" value="GST_Theta"/>
</dbReference>
<dbReference type="Proteomes" id="UP000314987">
    <property type="component" value="Unassembled WGS sequence"/>
</dbReference>
<dbReference type="PANTHER" id="PTHR43917">
    <property type="match status" value="1"/>
</dbReference>
<dbReference type="Gene3D" id="3.40.30.10">
    <property type="entry name" value="Glutaredoxin"/>
    <property type="match status" value="1"/>
</dbReference>
<organism evidence="3 4">
    <name type="scientific">Vombatus ursinus</name>
    <name type="common">Common wombat</name>
    <dbReference type="NCBI Taxonomy" id="29139"/>
    <lineage>
        <taxon>Eukaryota</taxon>
        <taxon>Metazoa</taxon>
        <taxon>Chordata</taxon>
        <taxon>Craniata</taxon>
        <taxon>Vertebrata</taxon>
        <taxon>Euteleostomi</taxon>
        <taxon>Mammalia</taxon>
        <taxon>Metatheria</taxon>
        <taxon>Diprotodontia</taxon>
        <taxon>Vombatidae</taxon>
        <taxon>Vombatus</taxon>
    </lineage>
</organism>
<dbReference type="Pfam" id="PF02798">
    <property type="entry name" value="GST_N"/>
    <property type="match status" value="1"/>
</dbReference>
<feature type="domain" description="GST N-terminal" evidence="2">
    <location>
        <begin position="1"/>
        <end position="66"/>
    </location>
</feature>
<name>A0A4X2L5E4_VOMUR</name>
<protein>
    <recommendedName>
        <fullName evidence="2">GST N-terminal domain-containing protein</fullName>
    </recommendedName>
</protein>
<reference evidence="3" key="2">
    <citation type="submission" date="2025-08" db="UniProtKB">
        <authorList>
            <consortium name="Ensembl"/>
        </authorList>
    </citation>
    <scope>IDENTIFICATION</scope>
</reference>
<dbReference type="SUPFAM" id="SSF52833">
    <property type="entry name" value="Thioredoxin-like"/>
    <property type="match status" value="1"/>
</dbReference>
<dbReference type="GO" id="GO:0005737">
    <property type="term" value="C:cytoplasm"/>
    <property type="evidence" value="ECO:0007669"/>
    <property type="project" value="TreeGrafter"/>
</dbReference>
<evidence type="ECO:0000259" key="2">
    <source>
        <dbReference type="PROSITE" id="PS50404"/>
    </source>
</evidence>
<dbReference type="AlphaFoldDB" id="A0A4X2L5E4"/>
<dbReference type="InterPro" id="IPR004045">
    <property type="entry name" value="Glutathione_S-Trfase_N"/>
</dbReference>
<reference evidence="4" key="1">
    <citation type="submission" date="2018-12" db="EMBL/GenBank/DDBJ databases">
        <authorList>
            <person name="Yazar S."/>
        </authorList>
    </citation>
    <scope>NUCLEOTIDE SEQUENCE [LARGE SCALE GENOMIC DNA]</scope>
</reference>
<dbReference type="Ensembl" id="ENSVURT00010021815.1">
    <property type="protein sequence ID" value="ENSVURP00010019178.1"/>
    <property type="gene ID" value="ENSVURG00010014335.1"/>
</dbReference>
<evidence type="ECO:0000313" key="4">
    <source>
        <dbReference type="Proteomes" id="UP000314987"/>
    </source>
</evidence>
<keyword evidence="4" id="KW-1185">Reference proteome</keyword>
<dbReference type="PANTHER" id="PTHR43917:SF9">
    <property type="entry name" value="GLUTATHIONE S-TRANSFERASE THETA-1"/>
    <property type="match status" value="1"/>
</dbReference>
<dbReference type="GO" id="GO:0006749">
    <property type="term" value="P:glutathione metabolic process"/>
    <property type="evidence" value="ECO:0007669"/>
    <property type="project" value="TreeGrafter"/>
</dbReference>
<dbReference type="InterPro" id="IPR036249">
    <property type="entry name" value="Thioredoxin-like_sf"/>
</dbReference>
<reference evidence="3" key="3">
    <citation type="submission" date="2025-09" db="UniProtKB">
        <authorList>
            <consortium name="Ensembl"/>
        </authorList>
    </citation>
    <scope>IDENTIFICATION</scope>
</reference>
<sequence length="141" mass="15910">MVLNLYLNLFSSSCRSLYIFAKLHVISFEMIPVDLMKAEHHSKEFVQISPLKKVPVMKDEDFVLGERTLPKLSCRSGIRPAWPWRVAPGAVGRRPPNLGVRDGFLTVRVVPEWNGPPPKVVGSPHPRSLQARLHGHSEFAH</sequence>
<dbReference type="GeneTree" id="ENSGT00940000163205"/>